<dbReference type="Proteomes" id="UP001596043">
    <property type="component" value="Unassembled WGS sequence"/>
</dbReference>
<dbReference type="RefSeq" id="WP_379982262.1">
    <property type="nucleotide sequence ID" value="NZ_JBHSFV010000016.1"/>
</dbReference>
<evidence type="ECO:0000313" key="3">
    <source>
        <dbReference type="EMBL" id="MFC4636249.1"/>
    </source>
</evidence>
<reference evidence="4" key="1">
    <citation type="journal article" date="2019" name="Int. J. Syst. Evol. Microbiol.">
        <title>The Global Catalogue of Microorganisms (GCM) 10K type strain sequencing project: providing services to taxonomists for standard genome sequencing and annotation.</title>
        <authorList>
            <consortium name="The Broad Institute Genomics Platform"/>
            <consortium name="The Broad Institute Genome Sequencing Center for Infectious Disease"/>
            <person name="Wu L."/>
            <person name="Ma J."/>
        </authorList>
    </citation>
    <scope>NUCLEOTIDE SEQUENCE [LARGE SCALE GENOMIC DNA]</scope>
    <source>
        <strain evidence="4">YJ-61-S</strain>
    </source>
</reference>
<feature type="signal peptide" evidence="2">
    <location>
        <begin position="1"/>
        <end position="22"/>
    </location>
</feature>
<dbReference type="EMBL" id="JBHSFV010000016">
    <property type="protein sequence ID" value="MFC4636249.1"/>
    <property type="molecule type" value="Genomic_DNA"/>
</dbReference>
<dbReference type="InterPro" id="IPR019734">
    <property type="entry name" value="TPR_rpt"/>
</dbReference>
<dbReference type="SUPFAM" id="SSF48452">
    <property type="entry name" value="TPR-like"/>
    <property type="match status" value="1"/>
</dbReference>
<evidence type="ECO:0000256" key="1">
    <source>
        <dbReference type="PROSITE-ProRule" id="PRU00339"/>
    </source>
</evidence>
<name>A0ABV9I255_9FLAO</name>
<feature type="repeat" description="TPR" evidence="1">
    <location>
        <begin position="276"/>
        <end position="309"/>
    </location>
</feature>
<evidence type="ECO:0000313" key="4">
    <source>
        <dbReference type="Proteomes" id="UP001596043"/>
    </source>
</evidence>
<proteinExistence type="predicted"/>
<sequence length="322" mass="36683">MKWFLILLFPICCFAQGNTVDAAFAKAETYFHTKKYNQAKPIFQSYLKQHPNDLKTLEYLGDIYGFAEDWDAAIDYYKKLVELSPEVANYHYKYGGVLGMKALAINKVRALGLISDIKEAFVTAATLDPRHVEARWALVEFYIQLPGIVGGSESKAKKYANELSVLSPVDGHLAHGYIAEYNNKPKEAERHYKNAVHVGGSVVCYTKLYEHYEKNDAPEKAIQVIDEARKKHTSENRLHYQLGKIAGQYGIGLDQGIECLDKYIMNYSAADGVPKDWAYYRLAQIYKHKGQKQEAVTWIKKALQDRPDFKEALAEKRLIEAL</sequence>
<dbReference type="Pfam" id="PF13181">
    <property type="entry name" value="TPR_8"/>
    <property type="match status" value="2"/>
</dbReference>
<dbReference type="PROSITE" id="PS50005">
    <property type="entry name" value="TPR"/>
    <property type="match status" value="2"/>
</dbReference>
<keyword evidence="2" id="KW-0732">Signal</keyword>
<organism evidence="3 4">
    <name type="scientific">Dokdonia ponticola</name>
    <dbReference type="NCBI Taxonomy" id="2041041"/>
    <lineage>
        <taxon>Bacteria</taxon>
        <taxon>Pseudomonadati</taxon>
        <taxon>Bacteroidota</taxon>
        <taxon>Flavobacteriia</taxon>
        <taxon>Flavobacteriales</taxon>
        <taxon>Flavobacteriaceae</taxon>
        <taxon>Dokdonia</taxon>
    </lineage>
</organism>
<feature type="repeat" description="TPR" evidence="1">
    <location>
        <begin position="54"/>
        <end position="87"/>
    </location>
</feature>
<feature type="chain" id="PRO_5045062667" evidence="2">
    <location>
        <begin position="23"/>
        <end position="322"/>
    </location>
</feature>
<accession>A0ABV9I255</accession>
<dbReference type="Gene3D" id="1.25.40.10">
    <property type="entry name" value="Tetratricopeptide repeat domain"/>
    <property type="match status" value="2"/>
</dbReference>
<gene>
    <name evidence="3" type="ORF">ACFO3O_20245</name>
</gene>
<dbReference type="PANTHER" id="PTHR12558">
    <property type="entry name" value="CELL DIVISION CYCLE 16,23,27"/>
    <property type="match status" value="1"/>
</dbReference>
<evidence type="ECO:0000256" key="2">
    <source>
        <dbReference type="SAM" id="SignalP"/>
    </source>
</evidence>
<comment type="caution">
    <text evidence="3">The sequence shown here is derived from an EMBL/GenBank/DDBJ whole genome shotgun (WGS) entry which is preliminary data.</text>
</comment>
<dbReference type="Pfam" id="PF13174">
    <property type="entry name" value="TPR_6"/>
    <property type="match status" value="1"/>
</dbReference>
<dbReference type="PANTHER" id="PTHR12558:SF13">
    <property type="entry name" value="CELL DIVISION CYCLE PROTEIN 27 HOMOLOG"/>
    <property type="match status" value="1"/>
</dbReference>
<dbReference type="InterPro" id="IPR011990">
    <property type="entry name" value="TPR-like_helical_dom_sf"/>
</dbReference>
<protein>
    <submittedName>
        <fullName evidence="3">Tetratricopeptide repeat protein</fullName>
    </submittedName>
</protein>
<keyword evidence="4" id="KW-1185">Reference proteome</keyword>
<dbReference type="SMART" id="SM00028">
    <property type="entry name" value="TPR"/>
    <property type="match status" value="4"/>
</dbReference>
<keyword evidence="1" id="KW-0802">TPR repeat</keyword>